<keyword evidence="3 8" id="KW-0689">Ribosomal protein</keyword>
<dbReference type="InterPro" id="IPR027437">
    <property type="entry name" value="Rbsml_uS13_C"/>
</dbReference>
<dbReference type="OrthoDB" id="525520at2759"/>
<dbReference type="InterPro" id="IPR010979">
    <property type="entry name" value="Ribosomal_uS13-like_H2TH"/>
</dbReference>
<dbReference type="GO" id="GO:0006412">
    <property type="term" value="P:translation"/>
    <property type="evidence" value="ECO:0007669"/>
    <property type="project" value="InterPro"/>
</dbReference>
<evidence type="ECO:0000256" key="3">
    <source>
        <dbReference type="ARBA" id="ARBA00022980"/>
    </source>
</evidence>
<dbReference type="PANTHER" id="PTHR10871:SF1">
    <property type="entry name" value="SMALL RIBOSOMAL SUBUNIT PROTEIN US13M"/>
    <property type="match status" value="1"/>
</dbReference>
<dbReference type="HOGENOM" id="CLU_103849_2_0_1"/>
<sequence length="164" mass="18316">MIILGRNLPDHKALKVALTAFYGIGLHTSERLLARLQIHDRAKVNSLTQTQLTNLTAFLSSPSTSPPPPRTPCFGPTARPVLRAAKPKLGKDGQPLKERAIRDPLSEIKIESELRREIRENIAHHRMIGSYVGRRHAMGLPVRGQNTRTNAKTAKKLNKIERRG</sequence>
<dbReference type="GO" id="GO:0005739">
    <property type="term" value="C:mitochondrion"/>
    <property type="evidence" value="ECO:0007669"/>
    <property type="project" value="UniProtKB-SubCell"/>
</dbReference>
<proteinExistence type="inferred from homology"/>
<dbReference type="PROSITE" id="PS50159">
    <property type="entry name" value="RIBOSOMAL_S13_2"/>
    <property type="match status" value="1"/>
</dbReference>
<dbReference type="FunCoup" id="A0A067MQG7">
    <property type="interactions" value="172"/>
</dbReference>
<evidence type="ECO:0000256" key="4">
    <source>
        <dbReference type="ARBA" id="ARBA00023128"/>
    </source>
</evidence>
<accession>A0A067MQG7</accession>
<dbReference type="FunFam" id="4.10.910.10:FF:000004">
    <property type="entry name" value="Small subunit ribosomal protein S13"/>
    <property type="match status" value="1"/>
</dbReference>
<dbReference type="GO" id="GO:0003735">
    <property type="term" value="F:structural constituent of ribosome"/>
    <property type="evidence" value="ECO:0007669"/>
    <property type="project" value="InterPro"/>
</dbReference>
<protein>
    <recommendedName>
        <fullName evidence="7">Small ribosomal subunit protein uS13m</fullName>
    </recommendedName>
</protein>
<dbReference type="InterPro" id="IPR001892">
    <property type="entry name" value="Ribosomal_uS13"/>
</dbReference>
<evidence type="ECO:0000313" key="10">
    <source>
        <dbReference type="Proteomes" id="UP000027195"/>
    </source>
</evidence>
<comment type="similarity">
    <text evidence="2 8">Belongs to the universal ribosomal protein uS13 family.</text>
</comment>
<evidence type="ECO:0000256" key="7">
    <source>
        <dbReference type="ARBA" id="ARBA00040757"/>
    </source>
</evidence>
<evidence type="ECO:0000256" key="2">
    <source>
        <dbReference type="ARBA" id="ARBA00008080"/>
    </source>
</evidence>
<dbReference type="InParanoid" id="A0A067MQG7"/>
<organism evidence="9 10">
    <name type="scientific">Botryobasidium botryosum (strain FD-172 SS1)</name>
    <dbReference type="NCBI Taxonomy" id="930990"/>
    <lineage>
        <taxon>Eukaryota</taxon>
        <taxon>Fungi</taxon>
        <taxon>Dikarya</taxon>
        <taxon>Basidiomycota</taxon>
        <taxon>Agaricomycotina</taxon>
        <taxon>Agaricomycetes</taxon>
        <taxon>Cantharellales</taxon>
        <taxon>Botryobasidiaceae</taxon>
        <taxon>Botryobasidium</taxon>
    </lineage>
</organism>
<reference evidence="10" key="1">
    <citation type="journal article" date="2014" name="Proc. Natl. Acad. Sci. U.S.A.">
        <title>Extensive sampling of basidiomycete genomes demonstrates inadequacy of the white-rot/brown-rot paradigm for wood decay fungi.</title>
        <authorList>
            <person name="Riley R."/>
            <person name="Salamov A.A."/>
            <person name="Brown D.W."/>
            <person name="Nagy L.G."/>
            <person name="Floudas D."/>
            <person name="Held B.W."/>
            <person name="Levasseur A."/>
            <person name="Lombard V."/>
            <person name="Morin E."/>
            <person name="Otillar R."/>
            <person name="Lindquist E.A."/>
            <person name="Sun H."/>
            <person name="LaButti K.M."/>
            <person name="Schmutz J."/>
            <person name="Jabbour D."/>
            <person name="Luo H."/>
            <person name="Baker S.E."/>
            <person name="Pisabarro A.G."/>
            <person name="Walton J.D."/>
            <person name="Blanchette R.A."/>
            <person name="Henrissat B."/>
            <person name="Martin F."/>
            <person name="Cullen D."/>
            <person name="Hibbett D.S."/>
            <person name="Grigoriev I.V."/>
        </authorList>
    </citation>
    <scope>NUCLEOTIDE SEQUENCE [LARGE SCALE GENOMIC DNA]</scope>
    <source>
        <strain evidence="10">FD-172 SS1</strain>
    </source>
</reference>
<dbReference type="Gene3D" id="4.10.910.10">
    <property type="entry name" value="30s ribosomal protein s13, domain 2"/>
    <property type="match status" value="1"/>
</dbReference>
<evidence type="ECO:0000256" key="1">
    <source>
        <dbReference type="ARBA" id="ARBA00004173"/>
    </source>
</evidence>
<evidence type="ECO:0000313" key="9">
    <source>
        <dbReference type="EMBL" id="KDQ17988.1"/>
    </source>
</evidence>
<evidence type="ECO:0000256" key="8">
    <source>
        <dbReference type="RuleBase" id="RU003830"/>
    </source>
</evidence>
<dbReference type="GO" id="GO:0015935">
    <property type="term" value="C:small ribosomal subunit"/>
    <property type="evidence" value="ECO:0007669"/>
    <property type="project" value="TreeGrafter"/>
</dbReference>
<dbReference type="STRING" id="930990.A0A067MQG7"/>
<comment type="subcellular location">
    <subcellularLocation>
        <location evidence="1">Mitochondrion</location>
    </subcellularLocation>
</comment>
<keyword evidence="10" id="KW-1185">Reference proteome</keyword>
<name>A0A067MQG7_BOTB1</name>
<keyword evidence="4" id="KW-0496">Mitochondrion</keyword>
<dbReference type="AlphaFoldDB" id="A0A067MQG7"/>
<dbReference type="SUPFAM" id="SSF46946">
    <property type="entry name" value="S13-like H2TH domain"/>
    <property type="match status" value="1"/>
</dbReference>
<dbReference type="PIRSF" id="PIRSF002134">
    <property type="entry name" value="Ribosomal_S13"/>
    <property type="match status" value="1"/>
</dbReference>
<evidence type="ECO:0000256" key="6">
    <source>
        <dbReference type="ARBA" id="ARBA00037226"/>
    </source>
</evidence>
<dbReference type="GO" id="GO:0003723">
    <property type="term" value="F:RNA binding"/>
    <property type="evidence" value="ECO:0007669"/>
    <property type="project" value="InterPro"/>
</dbReference>
<dbReference type="Gene3D" id="1.10.8.50">
    <property type="match status" value="1"/>
</dbReference>
<dbReference type="Pfam" id="PF00416">
    <property type="entry name" value="Ribosomal_S13"/>
    <property type="match status" value="2"/>
</dbReference>
<dbReference type="PANTHER" id="PTHR10871">
    <property type="entry name" value="30S RIBOSOMAL PROTEIN S13/40S RIBOSOMAL PROTEIN S18"/>
    <property type="match status" value="1"/>
</dbReference>
<comment type="function">
    <text evidence="6">Component of the mitochondrial ribosome (mitoribosome), a dedicated translation machinery responsible for the synthesis of mitochondrial genome-encoded proteins, including at least some of the essential transmembrane subunits of the mitochondrial respiratory chain. The mitoribosomes are attached to the mitochondrial inner membrane and translation products are cotranslationally integrated into the membrane.</text>
</comment>
<keyword evidence="5 8" id="KW-0687">Ribonucleoprotein</keyword>
<dbReference type="Proteomes" id="UP000027195">
    <property type="component" value="Unassembled WGS sequence"/>
</dbReference>
<dbReference type="EMBL" id="KL198022">
    <property type="protein sequence ID" value="KDQ17988.1"/>
    <property type="molecule type" value="Genomic_DNA"/>
</dbReference>
<evidence type="ECO:0000256" key="5">
    <source>
        <dbReference type="ARBA" id="ARBA00023274"/>
    </source>
</evidence>
<gene>
    <name evidence="9" type="ORF">BOTBODRAFT_545872</name>
</gene>